<dbReference type="GO" id="GO:0120036">
    <property type="term" value="P:plasma membrane bounded cell projection organization"/>
    <property type="evidence" value="ECO:0007669"/>
    <property type="project" value="UniProtKB-ARBA"/>
</dbReference>
<feature type="domain" description="EGF-like" evidence="18">
    <location>
        <begin position="1634"/>
        <end position="1670"/>
    </location>
</feature>
<feature type="region of interest" description="Disordered" evidence="15">
    <location>
        <begin position="2227"/>
        <end position="2288"/>
    </location>
</feature>
<dbReference type="GO" id="GO:0007163">
    <property type="term" value="P:establishment or maintenance of cell polarity"/>
    <property type="evidence" value="ECO:0007669"/>
    <property type="project" value="UniProtKB-ARBA"/>
</dbReference>
<keyword evidence="9 16" id="KW-1133">Transmembrane helix</keyword>
<feature type="domain" description="EGF-like" evidence="18">
    <location>
        <begin position="1594"/>
        <end position="1632"/>
    </location>
</feature>
<dbReference type="SMART" id="SM00181">
    <property type="entry name" value="EGF"/>
    <property type="match status" value="4"/>
</dbReference>
<comment type="subcellular location">
    <subcellularLocation>
        <location evidence="2">Cell membrane</location>
        <topology evidence="2">Multi-pass membrane protein</topology>
    </subcellularLocation>
    <subcellularLocation>
        <location evidence="1">Membrane</location>
        <topology evidence="1">Single-pass membrane protein</topology>
    </subcellularLocation>
</comment>
<feature type="domain" description="Cadherin" evidence="19">
    <location>
        <begin position="1203"/>
        <end position="1310"/>
    </location>
</feature>
<dbReference type="CDD" id="cd00055">
    <property type="entry name" value="EGF_Lam"/>
    <property type="match status" value="1"/>
</dbReference>
<evidence type="ECO:0000256" key="12">
    <source>
        <dbReference type="ARBA" id="ARBA00023180"/>
    </source>
</evidence>
<dbReference type="GO" id="GO:0007423">
    <property type="term" value="P:sensory organ development"/>
    <property type="evidence" value="ECO:0007669"/>
    <property type="project" value="UniProtKB-ARBA"/>
</dbReference>
<dbReference type="PROSITE" id="PS00022">
    <property type="entry name" value="EGF_1"/>
    <property type="match status" value="4"/>
</dbReference>
<dbReference type="SMART" id="SM00179">
    <property type="entry name" value="EGF_CA"/>
    <property type="match status" value="3"/>
</dbReference>
<feature type="domain" description="Cadherin" evidence="19">
    <location>
        <begin position="563"/>
        <end position="673"/>
    </location>
</feature>
<dbReference type="GO" id="GO:0001736">
    <property type="term" value="P:establishment of planar polarity"/>
    <property type="evidence" value="ECO:0007669"/>
    <property type="project" value="UniProtKB-ARBA"/>
</dbReference>
<dbReference type="GO" id="GO:0007156">
    <property type="term" value="P:homophilic cell adhesion via plasma membrane adhesion molecules"/>
    <property type="evidence" value="ECO:0007669"/>
    <property type="project" value="InterPro"/>
</dbReference>
<dbReference type="InterPro" id="IPR000742">
    <property type="entry name" value="EGF"/>
</dbReference>
<keyword evidence="3 14" id="KW-0245">EGF-like domain</keyword>
<keyword evidence="8" id="KW-0130">Cell adhesion</keyword>
<evidence type="ECO:0000256" key="16">
    <source>
        <dbReference type="SAM" id="Phobius"/>
    </source>
</evidence>
<dbReference type="InterPro" id="IPR002126">
    <property type="entry name" value="Cadherin-like_dom"/>
</dbReference>
<feature type="disulfide bond" evidence="14">
    <location>
        <begin position="1660"/>
        <end position="1669"/>
    </location>
</feature>
<evidence type="ECO:0000313" key="21">
    <source>
        <dbReference type="Proteomes" id="UP000826195"/>
    </source>
</evidence>
<keyword evidence="11 14" id="KW-1015">Disulfide bond</keyword>
<dbReference type="Gene3D" id="2.10.25.10">
    <property type="entry name" value="Laminin"/>
    <property type="match status" value="4"/>
</dbReference>
<evidence type="ECO:0000259" key="17">
    <source>
        <dbReference type="PROSITE" id="PS50025"/>
    </source>
</evidence>
<dbReference type="FunFam" id="2.60.40.60:FF:000104">
    <property type="entry name" value="cadherin-23 isoform X1"/>
    <property type="match status" value="1"/>
</dbReference>
<dbReference type="PRINTS" id="PR00205">
    <property type="entry name" value="CADHERIN"/>
</dbReference>
<accession>A0AAV7HF04</accession>
<evidence type="ECO:0000256" key="1">
    <source>
        <dbReference type="ARBA" id="ARBA00004167"/>
    </source>
</evidence>
<feature type="domain" description="Laminin G" evidence="17">
    <location>
        <begin position="1939"/>
        <end position="2123"/>
    </location>
</feature>
<evidence type="ECO:0000256" key="2">
    <source>
        <dbReference type="ARBA" id="ARBA00004651"/>
    </source>
</evidence>
<dbReference type="PANTHER" id="PTHR24026">
    <property type="entry name" value="FAT ATYPICAL CADHERIN-RELATED"/>
    <property type="match status" value="1"/>
</dbReference>
<dbReference type="Pfam" id="PF02210">
    <property type="entry name" value="Laminin_G_2"/>
    <property type="match status" value="1"/>
</dbReference>
<dbReference type="PROSITE" id="PS00232">
    <property type="entry name" value="CADHERIN_1"/>
    <property type="match status" value="5"/>
</dbReference>
<dbReference type="FunFam" id="2.60.40.60:FF:000106">
    <property type="entry name" value="FAT atypical cadherin 4"/>
    <property type="match status" value="1"/>
</dbReference>
<dbReference type="FunFam" id="2.60.40.60:FF:000020">
    <property type="entry name" value="Dachsous cadherin-related 1b"/>
    <property type="match status" value="2"/>
</dbReference>
<dbReference type="GO" id="GO:0030182">
    <property type="term" value="P:neuron differentiation"/>
    <property type="evidence" value="ECO:0007669"/>
    <property type="project" value="UniProtKB-ARBA"/>
</dbReference>
<dbReference type="SUPFAM" id="SSF49313">
    <property type="entry name" value="Cadherin-like"/>
    <property type="match status" value="12"/>
</dbReference>
<name>A0AAV7HF04_COTGL</name>
<proteinExistence type="predicted"/>
<feature type="transmembrane region" description="Helical" evidence="16">
    <location>
        <begin position="2140"/>
        <end position="2163"/>
    </location>
</feature>
<dbReference type="InterPro" id="IPR001791">
    <property type="entry name" value="Laminin_G"/>
</dbReference>
<evidence type="ECO:0000256" key="11">
    <source>
        <dbReference type="ARBA" id="ARBA00023157"/>
    </source>
</evidence>
<dbReference type="InterPro" id="IPR020894">
    <property type="entry name" value="Cadherin_CS"/>
</dbReference>
<dbReference type="InterPro" id="IPR013320">
    <property type="entry name" value="ConA-like_dom_sf"/>
</dbReference>
<feature type="disulfide bond" evidence="14">
    <location>
        <begin position="1581"/>
        <end position="1590"/>
    </location>
</feature>
<organism evidence="20 21">
    <name type="scientific">Cotesia glomerata</name>
    <name type="common">Lepidopteran parasitic wasp</name>
    <name type="synonym">Apanteles glomeratus</name>
    <dbReference type="NCBI Taxonomy" id="32391"/>
    <lineage>
        <taxon>Eukaryota</taxon>
        <taxon>Metazoa</taxon>
        <taxon>Ecdysozoa</taxon>
        <taxon>Arthropoda</taxon>
        <taxon>Hexapoda</taxon>
        <taxon>Insecta</taxon>
        <taxon>Pterygota</taxon>
        <taxon>Neoptera</taxon>
        <taxon>Endopterygota</taxon>
        <taxon>Hymenoptera</taxon>
        <taxon>Apocrita</taxon>
        <taxon>Ichneumonoidea</taxon>
        <taxon>Braconidae</taxon>
        <taxon>Microgastrinae</taxon>
        <taxon>Cotesia</taxon>
    </lineage>
</organism>
<evidence type="ECO:0000256" key="5">
    <source>
        <dbReference type="ARBA" id="ARBA00022729"/>
    </source>
</evidence>
<dbReference type="FunFam" id="2.10.25.10:FF:000472">
    <property type="entry name" value="Uncharacterized protein, isoform A"/>
    <property type="match status" value="1"/>
</dbReference>
<dbReference type="FunFam" id="2.60.120.200:FF:000207">
    <property type="entry name" value="Cadherin-related tumor suppressor"/>
    <property type="match status" value="1"/>
</dbReference>
<feature type="region of interest" description="Disordered" evidence="15">
    <location>
        <begin position="2320"/>
        <end position="2361"/>
    </location>
</feature>
<dbReference type="InterPro" id="IPR001881">
    <property type="entry name" value="EGF-like_Ca-bd_dom"/>
</dbReference>
<feature type="disulfide bond" evidence="14">
    <location>
        <begin position="1622"/>
        <end position="1631"/>
    </location>
</feature>
<comment type="caution">
    <text evidence="20">The sequence shown here is derived from an EMBL/GenBank/DDBJ whole genome shotgun (WGS) entry which is preliminary data.</text>
</comment>
<dbReference type="GO" id="GO:0051239">
    <property type="term" value="P:regulation of multicellular organismal process"/>
    <property type="evidence" value="ECO:0007669"/>
    <property type="project" value="UniProtKB-ARBA"/>
</dbReference>
<evidence type="ECO:0000313" key="20">
    <source>
        <dbReference type="EMBL" id="KAH0535378.1"/>
    </source>
</evidence>
<evidence type="ECO:0000256" key="4">
    <source>
        <dbReference type="ARBA" id="ARBA00022692"/>
    </source>
</evidence>
<keyword evidence="10 16" id="KW-0472">Membrane</keyword>
<feature type="domain" description="Cadherin" evidence="19">
    <location>
        <begin position="885"/>
        <end position="990"/>
    </location>
</feature>
<dbReference type="FunFam" id="2.60.40.60:FF:000080">
    <property type="entry name" value="FAT atypical cadherin 1"/>
    <property type="match status" value="2"/>
</dbReference>
<keyword evidence="21" id="KW-1185">Reference proteome</keyword>
<dbReference type="PROSITE" id="PS50025">
    <property type="entry name" value="LAM_G_DOMAIN"/>
    <property type="match status" value="2"/>
</dbReference>
<dbReference type="FunFam" id="2.60.40.60:FF:000286">
    <property type="entry name" value="Cadherin-related tumor suppressor"/>
    <property type="match status" value="1"/>
</dbReference>
<evidence type="ECO:0000256" key="14">
    <source>
        <dbReference type="PROSITE-ProRule" id="PRU00076"/>
    </source>
</evidence>
<dbReference type="SUPFAM" id="SSF49899">
    <property type="entry name" value="Concanavalin A-like lectins/glucanases"/>
    <property type="match status" value="2"/>
</dbReference>
<evidence type="ECO:0000259" key="18">
    <source>
        <dbReference type="PROSITE" id="PS50026"/>
    </source>
</evidence>
<feature type="domain" description="Cadherin" evidence="19">
    <location>
        <begin position="991"/>
        <end position="1096"/>
    </location>
</feature>
<feature type="compositionally biased region" description="Basic residues" evidence="15">
    <location>
        <begin position="2328"/>
        <end position="2340"/>
    </location>
</feature>
<dbReference type="GO" id="GO:0050793">
    <property type="term" value="P:regulation of developmental process"/>
    <property type="evidence" value="ECO:0007669"/>
    <property type="project" value="UniProtKB-ARBA"/>
</dbReference>
<keyword evidence="12" id="KW-0325">Glycoprotein</keyword>
<dbReference type="Gene3D" id="2.60.40.60">
    <property type="entry name" value="Cadherins"/>
    <property type="match status" value="12"/>
</dbReference>
<dbReference type="Proteomes" id="UP000826195">
    <property type="component" value="Unassembled WGS sequence"/>
</dbReference>
<feature type="domain" description="Cadherin" evidence="19">
    <location>
        <begin position="359"/>
        <end position="462"/>
    </location>
</feature>
<dbReference type="GO" id="GO:0005509">
    <property type="term" value="F:calcium ion binding"/>
    <property type="evidence" value="ECO:0007669"/>
    <property type="project" value="UniProtKB-UniRule"/>
</dbReference>
<evidence type="ECO:0000256" key="8">
    <source>
        <dbReference type="ARBA" id="ARBA00022889"/>
    </source>
</evidence>
<feature type="region of interest" description="Disordered" evidence="15">
    <location>
        <begin position="2403"/>
        <end position="2580"/>
    </location>
</feature>
<dbReference type="SMART" id="SM00112">
    <property type="entry name" value="CA"/>
    <property type="match status" value="12"/>
</dbReference>
<feature type="domain" description="Cadherin" evidence="19">
    <location>
        <begin position="781"/>
        <end position="884"/>
    </location>
</feature>
<evidence type="ECO:0000256" key="6">
    <source>
        <dbReference type="ARBA" id="ARBA00022737"/>
    </source>
</evidence>
<reference evidence="20 21" key="1">
    <citation type="journal article" date="2021" name="J. Hered.">
        <title>A chromosome-level genome assembly of the parasitoid wasp, Cotesia glomerata (Hymenoptera: Braconidae).</title>
        <authorList>
            <person name="Pinto B.J."/>
            <person name="Weis J.J."/>
            <person name="Gamble T."/>
            <person name="Ode P.J."/>
            <person name="Paul R."/>
            <person name="Zaspel J.M."/>
        </authorList>
    </citation>
    <scope>NUCLEOTIDE SEQUENCE [LARGE SCALE GENOMIC DNA]</scope>
    <source>
        <strain evidence="20">CgM1</strain>
    </source>
</reference>
<dbReference type="Gene3D" id="2.60.120.200">
    <property type="match status" value="2"/>
</dbReference>
<dbReference type="CDD" id="cd00054">
    <property type="entry name" value="EGF_CA"/>
    <property type="match status" value="3"/>
</dbReference>
<keyword evidence="6" id="KW-0677">Repeat</keyword>
<dbReference type="FunFam" id="2.60.40.60:FF:000037">
    <property type="entry name" value="FAT atypical cadherin 1"/>
    <property type="match status" value="1"/>
</dbReference>
<dbReference type="GO" id="GO:0005886">
    <property type="term" value="C:plasma membrane"/>
    <property type="evidence" value="ECO:0007669"/>
    <property type="project" value="UniProtKB-SubCell"/>
</dbReference>
<evidence type="ECO:0000256" key="3">
    <source>
        <dbReference type="ARBA" id="ARBA00022536"/>
    </source>
</evidence>
<keyword evidence="4 16" id="KW-0812">Transmembrane</keyword>
<dbReference type="Pfam" id="PF00054">
    <property type="entry name" value="Laminin_G_1"/>
    <property type="match status" value="1"/>
</dbReference>
<dbReference type="PROSITE" id="PS01186">
    <property type="entry name" value="EGF_2"/>
    <property type="match status" value="2"/>
</dbReference>
<feature type="compositionally biased region" description="Polar residues" evidence="15">
    <location>
        <begin position="2414"/>
        <end position="2451"/>
    </location>
</feature>
<feature type="domain" description="Laminin G" evidence="17">
    <location>
        <begin position="1671"/>
        <end position="1864"/>
    </location>
</feature>
<evidence type="ECO:0000256" key="9">
    <source>
        <dbReference type="ARBA" id="ARBA00022989"/>
    </source>
</evidence>
<dbReference type="CDD" id="cd00110">
    <property type="entry name" value="LamG"/>
    <property type="match status" value="2"/>
</dbReference>
<dbReference type="PROSITE" id="PS50268">
    <property type="entry name" value="CADHERIN_2"/>
    <property type="match status" value="13"/>
</dbReference>
<feature type="compositionally biased region" description="Basic and acidic residues" evidence="15">
    <location>
        <begin position="2273"/>
        <end position="2288"/>
    </location>
</feature>
<feature type="domain" description="Cadherin" evidence="19">
    <location>
        <begin position="254"/>
        <end position="358"/>
    </location>
</feature>
<gene>
    <name evidence="20" type="ORF">KQX54_016085</name>
</gene>
<feature type="compositionally biased region" description="Basic and acidic residues" evidence="15">
    <location>
        <begin position="2505"/>
        <end position="2514"/>
    </location>
</feature>
<keyword evidence="5" id="KW-0732">Signal</keyword>
<dbReference type="FunFam" id="2.60.40.60:FF:000035">
    <property type="entry name" value="Protocadherin Fat 3"/>
    <property type="match status" value="1"/>
</dbReference>
<dbReference type="FunFam" id="2.60.40.60:FF:000029">
    <property type="entry name" value="Cadherin EGF LAG seven-pass G-type receptor 3"/>
    <property type="match status" value="1"/>
</dbReference>
<dbReference type="InterPro" id="IPR015919">
    <property type="entry name" value="Cadherin-like_sf"/>
</dbReference>
<sequence length="2669" mass="290718">MITRCPHPRLYPPRISLKAYGSPPLTGSGVLKVIVLDVNDHSPEFSRPDYKATVTENNPGGTWIAKPTATDKDEGLNAKIRYSLLGEKTERFSVNPDTGEIVTLVSLDREQTAVYHLTLIAQDSSPTEPRAAAVNLTIYVADVNDNAPRFSSPRYTAYVTDSTKPGDFVFGAKAVDDDDGENSRIVYHLQGDDAHRFVIDNSNGVIRAAEDLSNSKAIYQLQIRASDCGQESQSVTADLVIHLWDRQLFPSFKSSISTRFTLTEDMPEGRVITTLSATTPKVGAASNLVFAMAGGNVGDALRIDSSTGDVLVAARFDYETAPTYEAWVEVRDSDNPPLRSVVQLLINVTDANDNPPIMEAVIYNATVLEEEYPPLYITKIAAKDLDSGENGLVTYYLVNDYDESFMIDENTGEISTNAKLDREEMNSYELIIEARDQGEPRLSGTATVIVSVLDKNDNPPRFTRLFSVNVTENAEVGAFVIRITSSDQDIGKNANVTYTFTENPGGKFAIDPITGIVEVVGTLDREEQDEYLLKVGAADGAWVAETTLTITIQDQNDNAPEFTEESYHFHFPELQRRLAHVGQVAAADRDKQGPNSVISYSLLHPSDLFSVDPATGDIFSKRTLRYKHTHRPSSPENLYSLTVIATDNGKPPLSSKTIVHVSIVDANNNAPKFEQRTYLSPVPEAYGVGKRVVKLTAHDDADFGVNAEIEYTVAGGNSSDFFGIEAKTGWIYVTKSIKDIPVSTTFLLAVRATDKGVPPQKDQVSLMLVVTGENRRAPTFAAVSYQVRVPENEPVNTTILTVSAVDGDDGPNGMIRYKISDSECRVFSIHPTTGAITILETLDYDTIQEYRLNITATDLGFEPKQAVATLTINVSDINDNPPTFNQTVYEAFLPENSRPSSFVYKVVARDIDSPKYAVIQYRIIGGSGKEHFQIQQDTGVITSRITFDYEEANKYTLDIVAANPDSNPQMVGFTTVVVHITGVNEFYPKFIQPVFLLDVSESAEVGTSVGLVQATDQDAGDDGRVYYLFVGSSNDRGFSIGSETGIISVSRHLDRETQNRAVLTVMAKNAGGIRGNDTDEAQVIISIQDGNDPPEFLQTTYESTVSEGAVQGTRILTVRAIDKDVRPQNNQFSYSIIGGNVGQAFKVDPQSGDVETAKLLDRESIASYQLIIGAIDAGSPPQTGTATVRIDLLDINDNGPVFDPPEIVGYVNENEPAGTSIMTLTAMDPDLPPNGAPFTYRLIGGRQADVVTLDKHSGVLRTTRSLDREVMPQLDLLIEVEDSGLPKMKSEHTVTVIVLDENDSPSTPRSVHIIVHSFNGKTPMGKIADVHPNDPDTTGDYTCKILQGSNPAGVLTVPIACDLHTSKITPGLGYSLSISGRDGRHPDVVSKVTVEFLVFSNATVENSVTLQINKLTAAEFLAKFYRPLLDMLQDDVDTGDTFTIFSIGETDGNLDIYLAMETPQGFKAKAEVIDMLVRKREKIQETLAGSGVTINYSPCEHMACDNGGSCSDQLVVYEDARITNSQSLILTSPRVTHEMICRCREGFTGARCERRQDPCSPNPCLERGQCRRVGYDFMCSCPANREGKLCELERGDACVSNPCRNGGSCKVSPDGSSFFCLCRAGYRGNHCEAVTDSCRPNPCLYGGLCVGQKPGYRCSCPEGHYGRHCEQSTYGFDELSFMSFPALDSTTNDITIVFATTKPDALLLYNYGPQSGGRSDFIVLELINGRIAFSYGGARSAITLVKVEGGSRLDDGHWRKVTATRNGRVVSLSVSNCREHGDVCDECKPGDGSCYADDIGPTGTLNFNNNPLMIGGLASADPVLERPGQVHSDDLVGCVHSISINGRALNLTSPLASRGIKNTCSRPENGVCDDSQSVCGSGKCYDKWHLTSCQCDSLTAPNCRGALEPVNLSDGGYVEFKISEKHKRMQLLEYLYGGTTSWSRNKVTRRAAKEETNNLISLGVPPPKKMSLMFRTIKTDGILIYAATNKHYTSIELKNGQLSYTSLLGSAVNMTGAVEGGLADGRWHNLTIFAHSRGLQVIVDGQLTGDELDSAGVHDFLDPYLTVLFVGGVRRDLYYHDSYPVTFEGCIANFSINNELQPFNGSGSILKDVMYHGKVSRGCRGPIGISAAATADPLSIGITLVIVFFVTLLVAILVSFVVFRLRRQSKEKAPSVVNKNTNAIITGNSLVGSGNDGLMSRHENTYISDTSDLRGVGHMGPELISKKFKERELNSTEHQRPQRPDIIEREVTKSPMIRDEHPPMPPPTQSSLHSHEHNPEPDMPEHYDLENASSIAPSDIDIVYHYKGYRDGMRKYKATPPPIGGYGNHHKHSGTPHRHAGAFPPRAMPPPSVGQPTTTPKLLQSTPLARLSPSSELSAQQPRILTLHDISGKPLQSALLATTSSSGGVGKDALNSNSERSLNSPIMSQLSGSTASRKVPQSANDTSNNVPTGPMGLTAEEIERLNSRPRTSSLVSTLDAVSSSSEARGPPPPHGPLHLHRRHTPPTERLERRNSSTTDESGNDSFTCSEIEYDNNSLVGDKRSDNLYSKPEDEDQPTRTDGSPQSTKPPLPPNVSYDGFDSSFRGSLSTLVASDDDLSTHMGSLYRPTNNGSPSTNTALSWDYLLNWGPNFESLVGVFIDIAELPDSNRVPNTLRLPASIPKPSEEYV</sequence>
<dbReference type="InterPro" id="IPR002049">
    <property type="entry name" value="LE_dom"/>
</dbReference>
<protein>
    <submittedName>
        <fullName evidence="20">Uncharacterized protein</fullName>
    </submittedName>
</protein>
<feature type="domain" description="Cadherin" evidence="19">
    <location>
        <begin position="11"/>
        <end position="45"/>
    </location>
</feature>
<feature type="compositionally biased region" description="Basic and acidic residues" evidence="15">
    <location>
        <begin position="2227"/>
        <end position="2262"/>
    </location>
</feature>
<feature type="domain" description="Cadherin" evidence="19">
    <location>
        <begin position="46"/>
        <end position="150"/>
    </location>
</feature>
<evidence type="ECO:0000259" key="19">
    <source>
        <dbReference type="PROSITE" id="PS50268"/>
    </source>
</evidence>
<dbReference type="Pfam" id="PF00008">
    <property type="entry name" value="EGF"/>
    <property type="match status" value="2"/>
</dbReference>
<dbReference type="PROSITE" id="PS50026">
    <property type="entry name" value="EGF_3"/>
    <property type="match status" value="3"/>
</dbReference>
<evidence type="ECO:0000256" key="10">
    <source>
        <dbReference type="ARBA" id="ARBA00023136"/>
    </source>
</evidence>
<feature type="compositionally biased region" description="Polar residues" evidence="15">
    <location>
        <begin position="2515"/>
        <end position="2538"/>
    </location>
</feature>
<dbReference type="Pfam" id="PF00028">
    <property type="entry name" value="Cadherin"/>
    <property type="match status" value="12"/>
</dbReference>
<dbReference type="CDD" id="cd11304">
    <property type="entry name" value="Cadherin_repeat"/>
    <property type="match status" value="12"/>
</dbReference>
<dbReference type="PANTHER" id="PTHR24026:SF133">
    <property type="entry name" value="CADHERIN-RELATED FAMILY MEMBER 2"/>
    <property type="match status" value="1"/>
</dbReference>
<evidence type="ECO:0000256" key="13">
    <source>
        <dbReference type="PROSITE-ProRule" id="PRU00043"/>
    </source>
</evidence>
<feature type="domain" description="Cadherin" evidence="19">
    <location>
        <begin position="462"/>
        <end position="562"/>
    </location>
</feature>
<dbReference type="SMART" id="SM00282">
    <property type="entry name" value="LamG"/>
    <property type="match status" value="2"/>
</dbReference>
<evidence type="ECO:0000256" key="15">
    <source>
        <dbReference type="SAM" id="MobiDB-lite"/>
    </source>
</evidence>
<dbReference type="FunFam" id="2.60.40.60:FF:000116">
    <property type="entry name" value="Dachsous cadherin-related 2"/>
    <property type="match status" value="2"/>
</dbReference>
<feature type="domain" description="EGF-like" evidence="18">
    <location>
        <begin position="1555"/>
        <end position="1591"/>
    </location>
</feature>
<feature type="compositionally biased region" description="Polar residues" evidence="15">
    <location>
        <begin position="2468"/>
        <end position="2486"/>
    </location>
</feature>
<comment type="caution">
    <text evidence="14">Lacks conserved residue(s) required for the propagation of feature annotation.</text>
</comment>
<feature type="disulfide bond" evidence="14">
    <location>
        <begin position="1603"/>
        <end position="1620"/>
    </location>
</feature>
<evidence type="ECO:0000256" key="7">
    <source>
        <dbReference type="ARBA" id="ARBA00022837"/>
    </source>
</evidence>
<feature type="domain" description="Cadherin" evidence="19">
    <location>
        <begin position="674"/>
        <end position="780"/>
    </location>
</feature>
<dbReference type="SUPFAM" id="SSF57196">
    <property type="entry name" value="EGF/Laminin"/>
    <property type="match status" value="2"/>
</dbReference>
<feature type="domain" description="Cadherin" evidence="19">
    <location>
        <begin position="1097"/>
        <end position="1202"/>
    </location>
</feature>
<dbReference type="EMBL" id="JAHXZJ010002982">
    <property type="protein sequence ID" value="KAH0535378.1"/>
    <property type="molecule type" value="Genomic_DNA"/>
</dbReference>
<keyword evidence="7 13" id="KW-0106">Calcium</keyword>
<feature type="domain" description="Cadherin" evidence="19">
    <location>
        <begin position="151"/>
        <end position="252"/>
    </location>
</feature>